<dbReference type="EMBL" id="CACSLK010034108">
    <property type="protein sequence ID" value="CAA0841419.1"/>
    <property type="molecule type" value="Genomic_DNA"/>
</dbReference>
<sequence length="508" mass="55995">MTFDPGDFVARSGPHRQSICDASGAVAAIGGAGTIEITKNLHLKNCLYIPSLPFKLLSVSHVTKELDCYVLMAPTFCLLQDIRTGTLIGCGIERDGLYYVEEVTQPGVEALAHGSSERQSPTFLWPEAVATSVYLLNRLPTKALAMSTPLDAISTMCTLSSVLSLEPRVFGCTVFIHVPKIHRTKFSPCSVKCVFVGYGKSQKGYRCYDPATRRVHVTLDCHFLETEYFYASQLSGQGEKVNDSLTWLMRSSSGETTRNTAEEPIVQSTPHSLSGDPPPSPPVSPPMSPSYIPTQSNDGPNPSLEVSRDIPGNTVDEETGGADEHVDVLPERYVLPPRNNRGVPAKRYEPEHVPKTTKYPVANYVRGSETTMAQAFSLAICSVEIPRNVEEAQEQELWQKAMDLEMEALVENGRGVLYRKNENLDVVGYTDADWARNPTDRRSTSGYFTLIGGNLVTWKSKKQKVVALSSAEAEFRRIARGLAEILWLRKLMAEIGFPKNGIPSLMPF</sequence>
<keyword evidence="4" id="KW-1185">Reference proteome</keyword>
<dbReference type="Pfam" id="PF25597">
    <property type="entry name" value="SH3_retrovirus"/>
    <property type="match status" value="1"/>
</dbReference>
<evidence type="ECO:0000313" key="3">
    <source>
        <dbReference type="EMBL" id="CAA0841419.1"/>
    </source>
</evidence>
<gene>
    <name evidence="3" type="ORF">SHERM_07430</name>
</gene>
<dbReference type="PANTHER" id="PTHR11439:SF467">
    <property type="entry name" value="INTEGRASE CATALYTIC DOMAIN-CONTAINING PROTEIN"/>
    <property type="match status" value="1"/>
</dbReference>
<name>A0A9N7NXY7_STRHE</name>
<feature type="compositionally biased region" description="Pro residues" evidence="1">
    <location>
        <begin position="276"/>
        <end position="288"/>
    </location>
</feature>
<dbReference type="OrthoDB" id="912999at2759"/>
<evidence type="ECO:0000313" key="4">
    <source>
        <dbReference type="Proteomes" id="UP001153555"/>
    </source>
</evidence>
<organism evidence="3 4">
    <name type="scientific">Striga hermonthica</name>
    <name type="common">Purple witchweed</name>
    <name type="synonym">Buchnera hermonthica</name>
    <dbReference type="NCBI Taxonomy" id="68872"/>
    <lineage>
        <taxon>Eukaryota</taxon>
        <taxon>Viridiplantae</taxon>
        <taxon>Streptophyta</taxon>
        <taxon>Embryophyta</taxon>
        <taxon>Tracheophyta</taxon>
        <taxon>Spermatophyta</taxon>
        <taxon>Magnoliopsida</taxon>
        <taxon>eudicotyledons</taxon>
        <taxon>Gunneridae</taxon>
        <taxon>Pentapetalae</taxon>
        <taxon>asterids</taxon>
        <taxon>lamiids</taxon>
        <taxon>Lamiales</taxon>
        <taxon>Orobanchaceae</taxon>
        <taxon>Buchnereae</taxon>
        <taxon>Striga</taxon>
    </lineage>
</organism>
<dbReference type="CDD" id="cd09272">
    <property type="entry name" value="RNase_HI_RT_Ty1"/>
    <property type="match status" value="1"/>
</dbReference>
<dbReference type="InterPro" id="IPR057670">
    <property type="entry name" value="SH3_retrovirus"/>
</dbReference>
<feature type="region of interest" description="Disordered" evidence="1">
    <location>
        <begin position="252"/>
        <end position="320"/>
    </location>
</feature>
<dbReference type="PANTHER" id="PTHR11439">
    <property type="entry name" value="GAG-POL-RELATED RETROTRANSPOSON"/>
    <property type="match status" value="1"/>
</dbReference>
<dbReference type="AlphaFoldDB" id="A0A9N7NXY7"/>
<dbReference type="Proteomes" id="UP001153555">
    <property type="component" value="Unassembled WGS sequence"/>
</dbReference>
<protein>
    <submittedName>
        <fullName evidence="3">Cysteine-rich RLK (RECEPTOR-like protein kinase) 8</fullName>
    </submittedName>
</protein>
<accession>A0A9N7NXY7</accession>
<feature type="domain" description="Retroviral polymerase SH3-like" evidence="2">
    <location>
        <begin position="172"/>
        <end position="231"/>
    </location>
</feature>
<reference evidence="3" key="1">
    <citation type="submission" date="2019-12" db="EMBL/GenBank/DDBJ databases">
        <authorList>
            <person name="Scholes J."/>
        </authorList>
    </citation>
    <scope>NUCLEOTIDE SEQUENCE</scope>
</reference>
<evidence type="ECO:0000259" key="2">
    <source>
        <dbReference type="Pfam" id="PF25597"/>
    </source>
</evidence>
<keyword evidence="3" id="KW-0418">Kinase</keyword>
<comment type="caution">
    <text evidence="3">The sequence shown here is derived from an EMBL/GenBank/DDBJ whole genome shotgun (WGS) entry which is preliminary data.</text>
</comment>
<evidence type="ECO:0000256" key="1">
    <source>
        <dbReference type="SAM" id="MobiDB-lite"/>
    </source>
</evidence>
<proteinExistence type="predicted"/>
<keyword evidence="3" id="KW-0808">Transferase</keyword>
<dbReference type="GO" id="GO:0016301">
    <property type="term" value="F:kinase activity"/>
    <property type="evidence" value="ECO:0007669"/>
    <property type="project" value="UniProtKB-KW"/>
</dbReference>